<protein>
    <submittedName>
        <fullName evidence="2">Uncharacterized protein</fullName>
    </submittedName>
</protein>
<accession>A0ABS8UU34</accession>
<name>A0ABS8UU34_DATST</name>
<proteinExistence type="predicted"/>
<feature type="non-terminal residue" evidence="2">
    <location>
        <position position="1"/>
    </location>
</feature>
<reference evidence="2 3" key="1">
    <citation type="journal article" date="2021" name="BMC Genomics">
        <title>Datura genome reveals duplications of psychoactive alkaloid biosynthetic genes and high mutation rate following tissue culture.</title>
        <authorList>
            <person name="Rajewski A."/>
            <person name="Carter-House D."/>
            <person name="Stajich J."/>
            <person name="Litt A."/>
        </authorList>
    </citation>
    <scope>NUCLEOTIDE SEQUENCE [LARGE SCALE GENOMIC DNA]</scope>
    <source>
        <strain evidence="2">AR-01</strain>
    </source>
</reference>
<dbReference type="Proteomes" id="UP000823775">
    <property type="component" value="Unassembled WGS sequence"/>
</dbReference>
<gene>
    <name evidence="2" type="ORF">HAX54_022154</name>
</gene>
<evidence type="ECO:0000313" key="2">
    <source>
        <dbReference type="EMBL" id="MCD9638282.1"/>
    </source>
</evidence>
<evidence type="ECO:0000256" key="1">
    <source>
        <dbReference type="SAM" id="Coils"/>
    </source>
</evidence>
<comment type="caution">
    <text evidence="2">The sequence shown here is derived from an EMBL/GenBank/DDBJ whole genome shotgun (WGS) entry which is preliminary data.</text>
</comment>
<evidence type="ECO:0000313" key="3">
    <source>
        <dbReference type="Proteomes" id="UP000823775"/>
    </source>
</evidence>
<keyword evidence="1" id="KW-0175">Coiled coil</keyword>
<dbReference type="EMBL" id="JACEIK010002662">
    <property type="protein sequence ID" value="MCD9638282.1"/>
    <property type="molecule type" value="Genomic_DNA"/>
</dbReference>
<sequence>ECECVARQGGVGGQSTVSTLIEAQRRGTKEIERLTMLVAQRDAEIAILKASQSSAGPGALMDLQEENARFQSANASLKTQLEELTRQMICDQRAANERIDKLLAKL</sequence>
<keyword evidence="3" id="KW-1185">Reference proteome</keyword>
<feature type="coiled-coil region" evidence="1">
    <location>
        <begin position="60"/>
        <end position="87"/>
    </location>
</feature>
<organism evidence="2 3">
    <name type="scientific">Datura stramonium</name>
    <name type="common">Jimsonweed</name>
    <name type="synonym">Common thornapple</name>
    <dbReference type="NCBI Taxonomy" id="4076"/>
    <lineage>
        <taxon>Eukaryota</taxon>
        <taxon>Viridiplantae</taxon>
        <taxon>Streptophyta</taxon>
        <taxon>Embryophyta</taxon>
        <taxon>Tracheophyta</taxon>
        <taxon>Spermatophyta</taxon>
        <taxon>Magnoliopsida</taxon>
        <taxon>eudicotyledons</taxon>
        <taxon>Gunneridae</taxon>
        <taxon>Pentapetalae</taxon>
        <taxon>asterids</taxon>
        <taxon>lamiids</taxon>
        <taxon>Solanales</taxon>
        <taxon>Solanaceae</taxon>
        <taxon>Solanoideae</taxon>
        <taxon>Datureae</taxon>
        <taxon>Datura</taxon>
    </lineage>
</organism>